<dbReference type="RefSeq" id="WP_378592108.1">
    <property type="nucleotide sequence ID" value="NZ_JBHSKD010000024.1"/>
</dbReference>
<evidence type="ECO:0000313" key="1">
    <source>
        <dbReference type="EMBL" id="MFC5178496.1"/>
    </source>
</evidence>
<dbReference type="SUPFAM" id="SSF56112">
    <property type="entry name" value="Protein kinase-like (PK-like)"/>
    <property type="match status" value="1"/>
</dbReference>
<evidence type="ECO:0000313" key="2">
    <source>
        <dbReference type="Proteomes" id="UP001596087"/>
    </source>
</evidence>
<dbReference type="InterPro" id="IPR011009">
    <property type="entry name" value="Kinase-like_dom_sf"/>
</dbReference>
<gene>
    <name evidence="1" type="ORF">ACFPGP_17595</name>
</gene>
<keyword evidence="2" id="KW-1185">Reference proteome</keyword>
<name>A0ABW0BPI0_9ACTN</name>
<reference evidence="2" key="1">
    <citation type="journal article" date="2019" name="Int. J. Syst. Evol. Microbiol.">
        <title>The Global Catalogue of Microorganisms (GCM) 10K type strain sequencing project: providing services to taxonomists for standard genome sequencing and annotation.</title>
        <authorList>
            <consortium name="The Broad Institute Genomics Platform"/>
            <consortium name="The Broad Institute Genome Sequencing Center for Infectious Disease"/>
            <person name="Wu L."/>
            <person name="Ma J."/>
        </authorList>
    </citation>
    <scope>NUCLEOTIDE SEQUENCE [LARGE SCALE GENOMIC DNA]</scope>
    <source>
        <strain evidence="2">DFY41</strain>
    </source>
</reference>
<dbReference type="InterPro" id="IPR006748">
    <property type="entry name" value="NH2Glyco/OHUrea_AB-resist_kin"/>
</dbReference>
<sequence>MRLDLPPSVLAFGARGPRWQAFVDGLPRLLDDLVAEWELTPTGEVWSGYASVVLPVRRAAGGEAQDAVLKVTFPEDEETEHEPLALQHWHGRGAVLLLRADPHRRAMLLERLHRRDLNALDPLDACEVVAGLYPSLHVPAPPQLRSFTGYLNRWREPLADLPRDAPVPRRMVEQALSLLRDLTGDPASTGTVLHHDLHYQNVLAGEREPWLAIDPQAMSGDPHAEPAPMLWNRWDELVGPGAGDVRTGLRARFHTIVDAAGLDEDRARAWVVVRMVVNAYWSIEDAERLGRLLDADERDWITRCVAVVKAVQD</sequence>
<dbReference type="EMBL" id="JBHSKD010000024">
    <property type="protein sequence ID" value="MFC5178496.1"/>
    <property type="molecule type" value="Genomic_DNA"/>
</dbReference>
<accession>A0ABW0BPI0</accession>
<protein>
    <submittedName>
        <fullName evidence="1">Aminoglycoside phosphotransferase family protein</fullName>
    </submittedName>
</protein>
<proteinExistence type="predicted"/>
<dbReference type="Proteomes" id="UP001596087">
    <property type="component" value="Unassembled WGS sequence"/>
</dbReference>
<dbReference type="Pfam" id="PF04655">
    <property type="entry name" value="APH_6_hur"/>
    <property type="match status" value="1"/>
</dbReference>
<organism evidence="1 2">
    <name type="scientific">Nocardioides taihuensis</name>
    <dbReference type="NCBI Taxonomy" id="1835606"/>
    <lineage>
        <taxon>Bacteria</taxon>
        <taxon>Bacillati</taxon>
        <taxon>Actinomycetota</taxon>
        <taxon>Actinomycetes</taxon>
        <taxon>Propionibacteriales</taxon>
        <taxon>Nocardioidaceae</taxon>
        <taxon>Nocardioides</taxon>
    </lineage>
</organism>
<comment type="caution">
    <text evidence="1">The sequence shown here is derived from an EMBL/GenBank/DDBJ whole genome shotgun (WGS) entry which is preliminary data.</text>
</comment>